<organism evidence="1 2">
    <name type="scientific">Mesorhizobium tamadayense</name>
    <dbReference type="NCBI Taxonomy" id="425306"/>
    <lineage>
        <taxon>Bacteria</taxon>
        <taxon>Pseudomonadati</taxon>
        <taxon>Pseudomonadota</taxon>
        <taxon>Alphaproteobacteria</taxon>
        <taxon>Hyphomicrobiales</taxon>
        <taxon>Phyllobacteriaceae</taxon>
        <taxon>Mesorhizobium</taxon>
    </lineage>
</organism>
<keyword evidence="2" id="KW-1185">Reference proteome</keyword>
<accession>A0A3P3FT09</accession>
<dbReference type="Pfam" id="PF03695">
    <property type="entry name" value="UPF0149"/>
    <property type="match status" value="1"/>
</dbReference>
<dbReference type="Proteomes" id="UP000273786">
    <property type="component" value="Unassembled WGS sequence"/>
</dbReference>
<protein>
    <submittedName>
        <fullName evidence="1">Uncharacterized protein</fullName>
    </submittedName>
</protein>
<sequence length="144" mass="16095">MASADFAGQAPKTRPGTPEHRVIDTILRRYGEVESILRSHREDYQPMFMNHEGQVIIYDWTVGFMMGVAAAQGAWTPILLSDARDMLRPILVGSEPGHGCLPELSRMQMERIHKTAHAHIADAVIGLYSICHKTGSVNKMRGRQ</sequence>
<gene>
    <name evidence="1" type="ORF">EH240_13985</name>
</gene>
<dbReference type="EMBL" id="RQXT01000014">
    <property type="protein sequence ID" value="RRI01751.1"/>
    <property type="molecule type" value="Genomic_DNA"/>
</dbReference>
<name>A0A3P3FT09_9HYPH</name>
<comment type="caution">
    <text evidence="1">The sequence shown here is derived from an EMBL/GenBank/DDBJ whole genome shotgun (WGS) entry which is preliminary data.</text>
</comment>
<dbReference type="InterPro" id="IPR036255">
    <property type="entry name" value="YgfB-like_sf"/>
</dbReference>
<dbReference type="AlphaFoldDB" id="A0A3P3FT09"/>
<dbReference type="InterPro" id="IPR011978">
    <property type="entry name" value="YgfB-like"/>
</dbReference>
<evidence type="ECO:0000313" key="1">
    <source>
        <dbReference type="EMBL" id="RRI01751.1"/>
    </source>
</evidence>
<dbReference type="RefSeq" id="WP_124999123.1">
    <property type="nucleotide sequence ID" value="NZ_RQXT01000014.1"/>
</dbReference>
<proteinExistence type="predicted"/>
<dbReference type="OrthoDB" id="8363121at2"/>
<dbReference type="SUPFAM" id="SSF101327">
    <property type="entry name" value="YgfB-like"/>
    <property type="match status" value="1"/>
</dbReference>
<reference evidence="1 2" key="1">
    <citation type="submission" date="2018-11" db="EMBL/GenBank/DDBJ databases">
        <title>the genome of Mesorhizobium tamadayense DSM 28320.</title>
        <authorList>
            <person name="Gao J."/>
        </authorList>
    </citation>
    <scope>NUCLEOTIDE SEQUENCE [LARGE SCALE GENOMIC DNA]</scope>
    <source>
        <strain evidence="1 2">DSM 28320</strain>
    </source>
</reference>
<evidence type="ECO:0000313" key="2">
    <source>
        <dbReference type="Proteomes" id="UP000273786"/>
    </source>
</evidence>